<protein>
    <recommendedName>
        <fullName evidence="7">Homeobox domain-containing protein</fullName>
    </recommendedName>
</protein>
<feature type="region of interest" description="Disordered" evidence="6">
    <location>
        <begin position="155"/>
        <end position="185"/>
    </location>
</feature>
<keyword evidence="1 4" id="KW-0238">DNA-binding</keyword>
<dbReference type="InterPro" id="IPR009057">
    <property type="entry name" value="Homeodomain-like_sf"/>
</dbReference>
<feature type="compositionally biased region" description="Polar residues" evidence="6">
    <location>
        <begin position="158"/>
        <end position="168"/>
    </location>
</feature>
<dbReference type="InParanoid" id="A0A3Q1GNC8"/>
<dbReference type="SMART" id="SM00389">
    <property type="entry name" value="HOX"/>
    <property type="match status" value="1"/>
</dbReference>
<sequence>LSQGTVCVYIYIYIYIYTLVLLYKCGPGVVTHSPSVALISSGPFSGPLLAESAPPTPEQNALNGHCHYQGSGVVHFGESQTGGLLLAGSQPAAYEARKNEVERPGSDTGTSPVFLCFNPATWVKKDLLEEVSRKSPDANRTISCSLTEESKVLATTEGEATNNDTSAPPLTDPKKQGAAGVNNPKGKVRTAFSERQMSTLVQHFTVHKYLTPSEMKSLAELTGLTYKQVKTWFQNRRMKLRRHQKDTIWASERCSVKENIYSNMPSHMPPYQGEARPPLREHFNQHMMEATFNKTTPQNLPFLMAAVGSAAGSPWYPSWSSTSPQAAVPNTSQVTGWSMTPGVSHYVYNPGTFNLGGVNVVNNVGHNPSFESKDGEPIGQIIAINQNAIQIFPVHKFDV</sequence>
<accession>A0A3Q1GNC8</accession>
<evidence type="ECO:0000256" key="5">
    <source>
        <dbReference type="RuleBase" id="RU000682"/>
    </source>
</evidence>
<feature type="DNA-binding region" description="Homeobox" evidence="4">
    <location>
        <begin position="185"/>
        <end position="244"/>
    </location>
</feature>
<dbReference type="GO" id="GO:0000978">
    <property type="term" value="F:RNA polymerase II cis-regulatory region sequence-specific DNA binding"/>
    <property type="evidence" value="ECO:0007669"/>
    <property type="project" value="TreeGrafter"/>
</dbReference>
<reference evidence="8" key="1">
    <citation type="submission" date="2025-08" db="UniProtKB">
        <authorList>
            <consortium name="Ensembl"/>
        </authorList>
    </citation>
    <scope>IDENTIFICATION</scope>
</reference>
<dbReference type="Proteomes" id="UP000257200">
    <property type="component" value="Unplaced"/>
</dbReference>
<dbReference type="GO" id="GO:0000981">
    <property type="term" value="F:DNA-binding transcription factor activity, RNA polymerase II-specific"/>
    <property type="evidence" value="ECO:0007669"/>
    <property type="project" value="InterPro"/>
</dbReference>
<dbReference type="PANTHER" id="PTHR24327">
    <property type="entry name" value="HOMEOBOX PROTEIN"/>
    <property type="match status" value="1"/>
</dbReference>
<evidence type="ECO:0000256" key="4">
    <source>
        <dbReference type="PROSITE-ProRule" id="PRU00108"/>
    </source>
</evidence>
<dbReference type="STRING" id="80966.ENSAPOP00000028927"/>
<dbReference type="AlphaFoldDB" id="A0A3Q1GNC8"/>
<dbReference type="InterPro" id="IPR050460">
    <property type="entry name" value="Distal-less_Homeobox_TF"/>
</dbReference>
<feature type="domain" description="Homeobox" evidence="7">
    <location>
        <begin position="183"/>
        <end position="243"/>
    </location>
</feature>
<organism evidence="8 9">
    <name type="scientific">Acanthochromis polyacanthus</name>
    <name type="common">spiny chromis</name>
    <dbReference type="NCBI Taxonomy" id="80966"/>
    <lineage>
        <taxon>Eukaryota</taxon>
        <taxon>Metazoa</taxon>
        <taxon>Chordata</taxon>
        <taxon>Craniata</taxon>
        <taxon>Vertebrata</taxon>
        <taxon>Euteleostomi</taxon>
        <taxon>Actinopterygii</taxon>
        <taxon>Neopterygii</taxon>
        <taxon>Teleostei</taxon>
        <taxon>Neoteleostei</taxon>
        <taxon>Acanthomorphata</taxon>
        <taxon>Ovalentaria</taxon>
        <taxon>Pomacentridae</taxon>
        <taxon>Acanthochromis</taxon>
    </lineage>
</organism>
<evidence type="ECO:0000313" key="8">
    <source>
        <dbReference type="Ensembl" id="ENSAPOP00000028927.1"/>
    </source>
</evidence>
<dbReference type="Gene3D" id="1.10.10.60">
    <property type="entry name" value="Homeodomain-like"/>
    <property type="match status" value="1"/>
</dbReference>
<dbReference type="SUPFAM" id="SSF46689">
    <property type="entry name" value="Homeodomain-like"/>
    <property type="match status" value="1"/>
</dbReference>
<evidence type="ECO:0000256" key="2">
    <source>
        <dbReference type="ARBA" id="ARBA00023155"/>
    </source>
</evidence>
<dbReference type="CDD" id="cd00086">
    <property type="entry name" value="homeodomain"/>
    <property type="match status" value="1"/>
</dbReference>
<dbReference type="PROSITE" id="PS50071">
    <property type="entry name" value="HOMEOBOX_2"/>
    <property type="match status" value="1"/>
</dbReference>
<dbReference type="GeneTree" id="ENSGT00520000059940"/>
<dbReference type="Ensembl" id="ENSAPOT00000019565.1">
    <property type="protein sequence ID" value="ENSAPOP00000028927.1"/>
    <property type="gene ID" value="ENSAPOG00000014505.1"/>
</dbReference>
<dbReference type="InterPro" id="IPR001356">
    <property type="entry name" value="HD"/>
</dbReference>
<keyword evidence="3 4" id="KW-0539">Nucleus</keyword>
<proteinExistence type="predicted"/>
<dbReference type="PANTHER" id="PTHR24327:SF88">
    <property type="entry name" value="NANOG"/>
    <property type="match status" value="1"/>
</dbReference>
<name>A0A3Q1GNC8_9TELE</name>
<evidence type="ECO:0000259" key="7">
    <source>
        <dbReference type="PROSITE" id="PS50071"/>
    </source>
</evidence>
<dbReference type="PROSITE" id="PS00027">
    <property type="entry name" value="HOMEOBOX_1"/>
    <property type="match status" value="1"/>
</dbReference>
<keyword evidence="9" id="KW-1185">Reference proteome</keyword>
<evidence type="ECO:0000256" key="1">
    <source>
        <dbReference type="ARBA" id="ARBA00023125"/>
    </source>
</evidence>
<dbReference type="GO" id="GO:0005634">
    <property type="term" value="C:nucleus"/>
    <property type="evidence" value="ECO:0007669"/>
    <property type="project" value="UniProtKB-SubCell"/>
</dbReference>
<reference evidence="8" key="2">
    <citation type="submission" date="2025-09" db="UniProtKB">
        <authorList>
            <consortium name="Ensembl"/>
        </authorList>
    </citation>
    <scope>IDENTIFICATION</scope>
</reference>
<dbReference type="Pfam" id="PF00046">
    <property type="entry name" value="Homeodomain"/>
    <property type="match status" value="1"/>
</dbReference>
<comment type="subcellular location">
    <subcellularLocation>
        <location evidence="4 5">Nucleus</location>
    </subcellularLocation>
</comment>
<evidence type="ECO:0000256" key="6">
    <source>
        <dbReference type="SAM" id="MobiDB-lite"/>
    </source>
</evidence>
<dbReference type="InterPro" id="IPR017970">
    <property type="entry name" value="Homeobox_CS"/>
</dbReference>
<keyword evidence="2 4" id="KW-0371">Homeobox</keyword>
<evidence type="ECO:0000256" key="3">
    <source>
        <dbReference type="ARBA" id="ARBA00023242"/>
    </source>
</evidence>
<evidence type="ECO:0000313" key="9">
    <source>
        <dbReference type="Proteomes" id="UP000257200"/>
    </source>
</evidence>